<proteinExistence type="predicted"/>
<comment type="caution">
    <text evidence="1">The sequence shown here is derived from an EMBL/GenBank/DDBJ whole genome shotgun (WGS) entry which is preliminary data.</text>
</comment>
<protein>
    <submittedName>
        <fullName evidence="1">ATP-binding protein</fullName>
    </submittedName>
</protein>
<dbReference type="Proteomes" id="UP000711407">
    <property type="component" value="Unassembled WGS sequence"/>
</dbReference>
<organism evidence="1 2">
    <name type="scientific">Candidatus Amulumruptor caecigallinarius</name>
    <dbReference type="NCBI Taxonomy" id="2109911"/>
    <lineage>
        <taxon>Bacteria</taxon>
        <taxon>Pseudomonadati</taxon>
        <taxon>Bacteroidota</taxon>
        <taxon>Bacteroidia</taxon>
        <taxon>Bacteroidales</taxon>
        <taxon>Muribaculaceae</taxon>
        <taxon>Candidatus Amulumruptor</taxon>
    </lineage>
</organism>
<dbReference type="AlphaFoldDB" id="A0A4Q0U9E1"/>
<accession>A0A4Q0U9E1</accession>
<dbReference type="GO" id="GO:0005524">
    <property type="term" value="F:ATP binding"/>
    <property type="evidence" value="ECO:0007669"/>
    <property type="project" value="UniProtKB-KW"/>
</dbReference>
<reference evidence="1" key="2">
    <citation type="submission" date="2021-09" db="EMBL/GenBank/DDBJ databases">
        <authorList>
            <person name="Gilroy R."/>
        </authorList>
    </citation>
    <scope>NUCLEOTIDE SEQUENCE</scope>
    <source>
        <strain evidence="1">4100</strain>
    </source>
</reference>
<evidence type="ECO:0000313" key="1">
    <source>
        <dbReference type="EMBL" id="HJE39709.1"/>
    </source>
</evidence>
<dbReference type="SUPFAM" id="SSF52540">
    <property type="entry name" value="P-loop containing nucleoside triphosphate hydrolases"/>
    <property type="match status" value="1"/>
</dbReference>
<dbReference type="InterPro" id="IPR004256">
    <property type="entry name" value="DUF234"/>
</dbReference>
<dbReference type="Gene3D" id="3.40.50.300">
    <property type="entry name" value="P-loop containing nucleotide triphosphate hydrolases"/>
    <property type="match status" value="1"/>
</dbReference>
<evidence type="ECO:0000313" key="2">
    <source>
        <dbReference type="Proteomes" id="UP000711407"/>
    </source>
</evidence>
<name>A0A4Q0U9E1_9BACT</name>
<sequence length="443" mass="51551">MKFYNRTSELNELHRIQKLSFGSYSRMTVITGRRRIGKTSLAVEATRGECPTVYLFVSRKNEAALCAEFSQLIMSALDCYVAPETKSFQSLFRMIMELAKTRKFNLIIDEFQEFEKINPSVFSDVQNLWDRYRKDTNVNLILMGSVFSMMHRIFEGAKEPLFGRADNIIRLSGFGTETLKEIMADYRHGYNNDELLAMYSITGGVPKYVELLCENTDLSIPGMLDYIVRENSPFTDEGKNILIEEFGKDYGIYFSILSCIASGINSQSDIEAALGGISIGGQLRRLVDDYSLITRLRPIMSKTRTQAVRYEINDNFFKFWFRYYDKNQSVVEIRNFVLLRKIIENDYRTFSGMMLERWFRLKMMESNQYSAIGSWWERKKGREANEIDIVGILAEGRKAIIAEVKRQRRNYDHKTFMEKVEHVKAAILSNYEIKTQLLTLDDM</sequence>
<dbReference type="Pfam" id="PF01637">
    <property type="entry name" value="ATPase_2"/>
    <property type="match status" value="1"/>
</dbReference>
<dbReference type="Pfam" id="PF03008">
    <property type="entry name" value="DUF234"/>
    <property type="match status" value="1"/>
</dbReference>
<reference evidence="1" key="1">
    <citation type="journal article" date="2021" name="PeerJ">
        <title>Extensive microbial diversity within the chicken gut microbiome revealed by metagenomics and culture.</title>
        <authorList>
            <person name="Gilroy R."/>
            <person name="Ravi A."/>
            <person name="Getino M."/>
            <person name="Pursley I."/>
            <person name="Horton D.L."/>
            <person name="Alikhan N.F."/>
            <person name="Baker D."/>
            <person name="Gharbi K."/>
            <person name="Hall N."/>
            <person name="Watson M."/>
            <person name="Adriaenssens E.M."/>
            <person name="Foster-Nyarko E."/>
            <person name="Jarju S."/>
            <person name="Secka A."/>
            <person name="Antonio M."/>
            <person name="Oren A."/>
            <person name="Chaudhuri R.R."/>
            <person name="La Ragione R."/>
            <person name="Hildebrand F."/>
            <person name="Pallen M.J."/>
        </authorList>
    </citation>
    <scope>NUCLEOTIDE SEQUENCE</scope>
    <source>
        <strain evidence="1">4100</strain>
    </source>
</reference>
<dbReference type="PANTHER" id="PTHR34704">
    <property type="entry name" value="ATPASE"/>
    <property type="match status" value="1"/>
</dbReference>
<gene>
    <name evidence="1" type="ORF">K8V47_08150</name>
</gene>
<dbReference type="InterPro" id="IPR027417">
    <property type="entry name" value="P-loop_NTPase"/>
</dbReference>
<dbReference type="EMBL" id="DYXT01000042">
    <property type="protein sequence ID" value="HJE39709.1"/>
    <property type="molecule type" value="Genomic_DNA"/>
</dbReference>
<keyword evidence="1" id="KW-0067">ATP-binding</keyword>
<dbReference type="InterPro" id="IPR011579">
    <property type="entry name" value="ATPase_dom"/>
</dbReference>
<keyword evidence="1" id="KW-0547">Nucleotide-binding</keyword>
<dbReference type="PANTHER" id="PTHR34704:SF1">
    <property type="entry name" value="ATPASE"/>
    <property type="match status" value="1"/>
</dbReference>